<gene>
    <name evidence="2" type="ORF">MG293_004356</name>
</gene>
<feature type="compositionally biased region" description="Basic and acidic residues" evidence="1">
    <location>
        <begin position="1"/>
        <end position="19"/>
    </location>
</feature>
<dbReference type="AlphaFoldDB" id="A0AAD4YAS2"/>
<reference evidence="2" key="1">
    <citation type="submission" date="2022-03" db="EMBL/GenBank/DDBJ databases">
        <title>Genomic analyses of argali, domestic sheep and their hybrids provide insights into chromosomal evolution, heterosis and genetic basis of agronomic traits.</title>
        <authorList>
            <person name="Li M."/>
        </authorList>
    </citation>
    <scope>NUCLEOTIDE SEQUENCE</scope>
    <source>
        <strain evidence="2">CAU-MHL-2022a</strain>
        <tissue evidence="2">Skin</tissue>
    </source>
</reference>
<sequence length="141" mass="15651">MSTRAPDHPSLCERVDTNNRRKRIRRKSTEETVSDVPGPPWVLQSSHLAKDGHQGGARFPVLQEHLQEELLQERKKCKAEEEISSRSPLQGKSGSSSSGVMIATLNGTLAGSTASQSISIYEILREGVDNFENQQIFSDYL</sequence>
<keyword evidence="3" id="KW-1185">Reference proteome</keyword>
<dbReference type="Proteomes" id="UP001214576">
    <property type="component" value="Unassembled WGS sequence"/>
</dbReference>
<comment type="caution">
    <text evidence="2">The sequence shown here is derived from an EMBL/GenBank/DDBJ whole genome shotgun (WGS) entry which is preliminary data.</text>
</comment>
<protein>
    <submittedName>
        <fullName evidence="2">Uncharacterized protein</fullName>
    </submittedName>
</protein>
<evidence type="ECO:0000313" key="2">
    <source>
        <dbReference type="EMBL" id="KAI4544090.1"/>
    </source>
</evidence>
<evidence type="ECO:0000313" key="3">
    <source>
        <dbReference type="Proteomes" id="UP001214576"/>
    </source>
</evidence>
<feature type="region of interest" description="Disordered" evidence="1">
    <location>
        <begin position="77"/>
        <end position="98"/>
    </location>
</feature>
<feature type="compositionally biased region" description="Low complexity" evidence="1">
    <location>
        <begin position="85"/>
        <end position="98"/>
    </location>
</feature>
<dbReference type="EMBL" id="JAKZEL010000004">
    <property type="protein sequence ID" value="KAI4544090.1"/>
    <property type="molecule type" value="Genomic_DNA"/>
</dbReference>
<accession>A0AAD4YAS2</accession>
<proteinExistence type="predicted"/>
<evidence type="ECO:0000256" key="1">
    <source>
        <dbReference type="SAM" id="MobiDB-lite"/>
    </source>
</evidence>
<name>A0AAD4YAS2_OVIAM</name>
<organism evidence="2 3">
    <name type="scientific">Ovis ammon polii</name>
    <dbReference type="NCBI Taxonomy" id="230172"/>
    <lineage>
        <taxon>Eukaryota</taxon>
        <taxon>Metazoa</taxon>
        <taxon>Chordata</taxon>
        <taxon>Craniata</taxon>
        <taxon>Vertebrata</taxon>
        <taxon>Euteleostomi</taxon>
        <taxon>Mammalia</taxon>
        <taxon>Eutheria</taxon>
        <taxon>Laurasiatheria</taxon>
        <taxon>Artiodactyla</taxon>
        <taxon>Ruminantia</taxon>
        <taxon>Pecora</taxon>
        <taxon>Bovidae</taxon>
        <taxon>Caprinae</taxon>
        <taxon>Ovis</taxon>
    </lineage>
</organism>
<feature type="region of interest" description="Disordered" evidence="1">
    <location>
        <begin position="1"/>
        <end position="55"/>
    </location>
</feature>